<gene>
    <name evidence="5" type="ORF">L9Z73_10655</name>
</gene>
<evidence type="ECO:0000256" key="1">
    <source>
        <dbReference type="ARBA" id="ARBA00006484"/>
    </source>
</evidence>
<evidence type="ECO:0000256" key="2">
    <source>
        <dbReference type="ARBA" id="ARBA00023002"/>
    </source>
</evidence>
<dbReference type="InterPro" id="IPR036291">
    <property type="entry name" value="NAD(P)-bd_dom_sf"/>
</dbReference>
<dbReference type="Pfam" id="PF00106">
    <property type="entry name" value="adh_short"/>
    <property type="match status" value="1"/>
</dbReference>
<keyword evidence="4" id="KW-0732">Signal</keyword>
<name>A0ABT0EGN8_9PSED</name>
<evidence type="ECO:0000256" key="3">
    <source>
        <dbReference type="RuleBase" id="RU000363"/>
    </source>
</evidence>
<dbReference type="Gene3D" id="3.40.50.720">
    <property type="entry name" value="NAD(P)-binding Rossmann-like Domain"/>
    <property type="match status" value="1"/>
</dbReference>
<evidence type="ECO:0000256" key="4">
    <source>
        <dbReference type="SAM" id="SignalP"/>
    </source>
</evidence>
<dbReference type="InterPro" id="IPR002347">
    <property type="entry name" value="SDR_fam"/>
</dbReference>
<dbReference type="PRINTS" id="PR00081">
    <property type="entry name" value="GDHRDH"/>
</dbReference>
<sequence>MNNNALSTVAAILAVTAAVSQPALAATDGTLNFSGLVNDVTCTVEGSAPGTGAVVKDVNLGGVAAARLANPGDRANLTGFNAVQLDVNDSAALQHLAEQWGELDVLINNAGYGAMGPLLDGGTEAMQRQFETNVFSIVGVTQALFPALRRGKGLVVNIGSVSGVLVTPFAGAYCASKAAVHALSDALRMELAPFGVRVMEVQPGAIDTRFAKNAGAQAELLINEKSPWWPLRDGIRARSQASQDNPTPASQFANHVLKAVQQPTPPRLLRAGNGSRALPLMAALLPKGLLEKVLKRRFGLNGSL</sequence>
<reference evidence="5 6" key="1">
    <citation type="submission" date="2022-02" db="EMBL/GenBank/DDBJ databases">
        <title>Comparative genomics of the first Antarctic Pseudomonas spp. capable of biotransforming 2,4,6-Trinitrotoluene.</title>
        <authorList>
            <person name="Cabrera M.A."/>
            <person name="Marquez S.L."/>
            <person name="Perez-Donoso J.M."/>
        </authorList>
    </citation>
    <scope>NUCLEOTIDE SEQUENCE [LARGE SCALE GENOMIC DNA]</scope>
    <source>
        <strain evidence="5 6">TNT11</strain>
    </source>
</reference>
<accession>A0ABT0EGN8</accession>
<proteinExistence type="inferred from homology"/>
<comment type="caution">
    <text evidence="5">The sequence shown here is derived from an EMBL/GenBank/DDBJ whole genome shotgun (WGS) entry which is preliminary data.</text>
</comment>
<comment type="similarity">
    <text evidence="1 3">Belongs to the short-chain dehydrogenases/reductases (SDR) family.</text>
</comment>
<keyword evidence="6" id="KW-1185">Reference proteome</keyword>
<dbReference type="PRINTS" id="PR00080">
    <property type="entry name" value="SDRFAMILY"/>
</dbReference>
<dbReference type="PANTHER" id="PTHR44169">
    <property type="entry name" value="NADPH-DEPENDENT 1-ACYLDIHYDROXYACETONE PHOSPHATE REDUCTASE"/>
    <property type="match status" value="1"/>
</dbReference>
<dbReference type="EMBL" id="JAKNRV010000074">
    <property type="protein sequence ID" value="MCK1784797.1"/>
    <property type="molecule type" value="Genomic_DNA"/>
</dbReference>
<feature type="chain" id="PRO_5046191067" evidence="4">
    <location>
        <begin position="26"/>
        <end position="304"/>
    </location>
</feature>
<dbReference type="SUPFAM" id="SSF51735">
    <property type="entry name" value="NAD(P)-binding Rossmann-fold domains"/>
    <property type="match status" value="1"/>
</dbReference>
<evidence type="ECO:0000313" key="5">
    <source>
        <dbReference type="EMBL" id="MCK1784797.1"/>
    </source>
</evidence>
<feature type="signal peptide" evidence="4">
    <location>
        <begin position="1"/>
        <end position="25"/>
    </location>
</feature>
<dbReference type="InterPro" id="IPR020904">
    <property type="entry name" value="Sc_DH/Rdtase_CS"/>
</dbReference>
<dbReference type="Proteomes" id="UP001317085">
    <property type="component" value="Unassembled WGS sequence"/>
</dbReference>
<dbReference type="NCBIfam" id="NF004284">
    <property type="entry name" value="PRK05693.1"/>
    <property type="match status" value="1"/>
</dbReference>
<keyword evidence="2" id="KW-0560">Oxidoreductase</keyword>
<evidence type="ECO:0000313" key="6">
    <source>
        <dbReference type="Proteomes" id="UP001317085"/>
    </source>
</evidence>
<dbReference type="RefSeq" id="WP_247399853.1">
    <property type="nucleotide sequence ID" value="NZ_JAKNRV010000074.1"/>
</dbReference>
<dbReference type="PROSITE" id="PS00061">
    <property type="entry name" value="ADH_SHORT"/>
    <property type="match status" value="1"/>
</dbReference>
<dbReference type="PANTHER" id="PTHR44169:SF6">
    <property type="entry name" value="NADPH-DEPENDENT 1-ACYLDIHYDROXYACETONE PHOSPHATE REDUCTASE"/>
    <property type="match status" value="1"/>
</dbReference>
<organism evidence="5 6">
    <name type="scientific">Pseudomonas emilianonis</name>
    <dbReference type="NCBI Taxonomy" id="2915812"/>
    <lineage>
        <taxon>Bacteria</taxon>
        <taxon>Pseudomonadati</taxon>
        <taxon>Pseudomonadota</taxon>
        <taxon>Gammaproteobacteria</taxon>
        <taxon>Pseudomonadales</taxon>
        <taxon>Pseudomonadaceae</taxon>
        <taxon>Pseudomonas</taxon>
    </lineage>
</organism>
<protein>
    <submittedName>
        <fullName evidence="5">SDR family oxidoreductase</fullName>
    </submittedName>
</protein>